<dbReference type="Proteomes" id="UP001219901">
    <property type="component" value="Chromosome"/>
</dbReference>
<dbReference type="InterPro" id="IPR018319">
    <property type="entry name" value="SelA-like"/>
</dbReference>
<gene>
    <name evidence="5" type="ORF">GKO46_01150</name>
    <name evidence="6" type="ORF">GKO48_08075</name>
</gene>
<feature type="modified residue" description="N6-(pyridoxal phosphate)lysine" evidence="4">
    <location>
        <position position="217"/>
    </location>
</feature>
<dbReference type="InterPro" id="IPR015421">
    <property type="entry name" value="PyrdxlP-dep_Trfase_major"/>
</dbReference>
<dbReference type="Pfam" id="PF03841">
    <property type="entry name" value="SelA"/>
    <property type="match status" value="1"/>
</dbReference>
<dbReference type="Gene3D" id="3.40.640.10">
    <property type="entry name" value="Type I PLP-dependent aspartate aminotransferase-like (Major domain)"/>
    <property type="match status" value="1"/>
</dbReference>
<evidence type="ECO:0008006" key="9">
    <source>
        <dbReference type="Google" id="ProtNLM"/>
    </source>
</evidence>
<dbReference type="Proteomes" id="UP001321249">
    <property type="component" value="Unassembled WGS sequence"/>
</dbReference>
<dbReference type="GO" id="GO:0004125">
    <property type="term" value="F:L-seryl-tRNA(Sec) selenium transferase activity"/>
    <property type="evidence" value="ECO:0007669"/>
    <property type="project" value="TreeGrafter"/>
</dbReference>
<evidence type="ECO:0000256" key="3">
    <source>
        <dbReference type="ARBA" id="ARBA00044507"/>
    </source>
</evidence>
<comment type="cofactor">
    <cofactor evidence="1 4">
        <name>pyridoxal 5'-phosphate</name>
        <dbReference type="ChEBI" id="CHEBI:597326"/>
    </cofactor>
</comment>
<dbReference type="SUPFAM" id="SSF53383">
    <property type="entry name" value="PLP-dependent transferases"/>
    <property type="match status" value="1"/>
</dbReference>
<keyword evidence="2 4" id="KW-0663">Pyridoxal phosphate</keyword>
<protein>
    <recommendedName>
        <fullName evidence="9">Aminotransferase class V-fold PLP-dependent enzyme</fullName>
    </recommendedName>
</protein>
<organism evidence="6 7">
    <name type="scientific">Candidatus Lucifugimonas marina</name>
    <dbReference type="NCBI Taxonomy" id="3038979"/>
    <lineage>
        <taxon>Bacteria</taxon>
        <taxon>Bacillati</taxon>
        <taxon>Chloroflexota</taxon>
        <taxon>Dehalococcoidia</taxon>
        <taxon>SAR202 cluster</taxon>
        <taxon>Candidatus Lucifugimonadales</taxon>
        <taxon>Candidatus Lucifugimonadaceae</taxon>
        <taxon>Candidatus Lucifugimonas</taxon>
    </lineage>
</organism>
<dbReference type="AlphaFoldDB" id="A0AAJ5ZIR2"/>
<accession>A0AAJ5ZIR2</accession>
<evidence type="ECO:0000313" key="8">
    <source>
        <dbReference type="Proteomes" id="UP001321249"/>
    </source>
</evidence>
<evidence type="ECO:0000256" key="1">
    <source>
        <dbReference type="ARBA" id="ARBA00001933"/>
    </source>
</evidence>
<evidence type="ECO:0000256" key="4">
    <source>
        <dbReference type="PIRSR" id="PIRSR618319-50"/>
    </source>
</evidence>
<proteinExistence type="inferred from homology"/>
<reference evidence="7" key="3">
    <citation type="submission" date="2023-06" db="EMBL/GenBank/DDBJ databases">
        <title>Pangenomics reveal diversification of enzyme families and niche specialization in globally abundant SAR202 bacteria.</title>
        <authorList>
            <person name="Saw J.H.W."/>
        </authorList>
    </citation>
    <scope>NUCLEOTIDE SEQUENCE [LARGE SCALE GENOMIC DNA]</scope>
    <source>
        <strain evidence="7">JH1073</strain>
    </source>
</reference>
<dbReference type="EMBL" id="WMBE01000001">
    <property type="protein sequence ID" value="MDG0865680.1"/>
    <property type="molecule type" value="Genomic_DNA"/>
</dbReference>
<name>A0AAJ5ZIR2_9CHLR</name>
<evidence type="ECO:0000313" key="5">
    <source>
        <dbReference type="EMBL" id="MDG0865680.1"/>
    </source>
</evidence>
<evidence type="ECO:0000256" key="2">
    <source>
        <dbReference type="ARBA" id="ARBA00022898"/>
    </source>
</evidence>
<evidence type="ECO:0000313" key="6">
    <source>
        <dbReference type="EMBL" id="WFG40769.1"/>
    </source>
</evidence>
<dbReference type="PANTHER" id="PTHR32328">
    <property type="entry name" value="L-SERYL-TRNA(SEC) SELENIUM TRANSFERASE"/>
    <property type="match status" value="1"/>
</dbReference>
<reference evidence="6" key="2">
    <citation type="journal article" date="2023" name="Nat. Commun.">
        <title>Cultivation of marine bacteria of the SAR202 clade.</title>
        <authorList>
            <person name="Lim Y."/>
            <person name="Seo J.H."/>
            <person name="Giovannoni S.J."/>
            <person name="Kang I."/>
            <person name="Cho J.C."/>
        </authorList>
    </citation>
    <scope>NUCLEOTIDE SEQUENCE</scope>
    <source>
        <strain evidence="6">JH1073</strain>
    </source>
</reference>
<reference evidence="7 8" key="1">
    <citation type="submission" date="2019-11" db="EMBL/GenBank/DDBJ databases">
        <authorList>
            <person name="Cho J.-C."/>
        </authorList>
    </citation>
    <scope>NUCLEOTIDE SEQUENCE [LARGE SCALE GENOMIC DNA]</scope>
    <source>
        <strain evidence="6 7">JH1073</strain>
        <strain evidence="5 8">JH702</strain>
    </source>
</reference>
<dbReference type="PANTHER" id="PTHR32328:SF0">
    <property type="entry name" value="L-SERYL-TRNA(SEC) SELENIUM TRANSFERASE"/>
    <property type="match status" value="1"/>
</dbReference>
<evidence type="ECO:0000313" key="7">
    <source>
        <dbReference type="Proteomes" id="UP001219901"/>
    </source>
</evidence>
<sequence>MTTKDWGAIYKEMGAKPVVNATGSVTLLGGSTPVPEVKAAMDAADSAYIPLIELEQVAGDHIAEMLGVPAAYVTSGAGSALTLATAAFMAGTDDDKVQQLPDTTGMPNEILIQKRQRYWYDRCLELAGAKLVEIGDENGTSEEDLRNAINEKTAAVHYVVYEQKPTDPNVLTLEQVIEITHAAGKPVSVDAAGQVYPLENFGKYIKMGADFQCIAAKYMGAPHSTGFALGTKEVIDAISRHSFVGYEGRRIRGIGRPQKIDRQEIMGVVAAVKRWLTLNHEDRLSFAESQSQAILKPLQGIPGVRAELNTNIMGHQPFGAIVALDPDIVGFTNDDLVEKLRDGEPSIWARVSLDAPQIELHVFGMGEGEPELVGNAIAALVKG</sequence>
<keyword evidence="7" id="KW-1185">Reference proteome</keyword>
<comment type="similarity">
    <text evidence="3">Belongs to the SelA family.</text>
</comment>
<dbReference type="EMBL" id="CP046147">
    <property type="protein sequence ID" value="WFG40769.1"/>
    <property type="molecule type" value="Genomic_DNA"/>
</dbReference>
<dbReference type="InterPro" id="IPR015424">
    <property type="entry name" value="PyrdxlP-dep_Trfase"/>
</dbReference>